<comment type="cofactor">
    <cofactor evidence="2">
        <name>Zn(2+)</name>
        <dbReference type="ChEBI" id="CHEBI:29105"/>
    </cofactor>
</comment>
<dbReference type="PANTHER" id="PTHR43808">
    <property type="entry name" value="ACETYLORNITHINE DEACETYLASE"/>
    <property type="match status" value="1"/>
</dbReference>
<feature type="domain" description="Peptidase M20 dimerisation" evidence="12">
    <location>
        <begin position="183"/>
        <end position="290"/>
    </location>
</feature>
<keyword evidence="14" id="KW-1185">Reference proteome</keyword>
<evidence type="ECO:0000256" key="3">
    <source>
        <dbReference type="ARBA" id="ARBA00005130"/>
    </source>
</evidence>
<evidence type="ECO:0000313" key="14">
    <source>
        <dbReference type="Proteomes" id="UP000198741"/>
    </source>
</evidence>
<dbReference type="GO" id="GO:0009089">
    <property type="term" value="P:lysine biosynthetic process via diaminopimelate"/>
    <property type="evidence" value="ECO:0007669"/>
    <property type="project" value="UniProtKB-UniPathway"/>
</dbReference>
<dbReference type="InterPro" id="IPR002933">
    <property type="entry name" value="Peptidase_M20"/>
</dbReference>
<dbReference type="NCBIfam" id="TIGR01910">
    <property type="entry name" value="DapE-ArgE"/>
    <property type="match status" value="1"/>
</dbReference>
<dbReference type="InterPro" id="IPR010182">
    <property type="entry name" value="ArgE/DapE"/>
</dbReference>
<dbReference type="InterPro" id="IPR001261">
    <property type="entry name" value="ArgE/DapE_CS"/>
</dbReference>
<comment type="pathway">
    <text evidence="3">Amino-acid biosynthesis; L-lysine biosynthesis via DAP pathway; LL-2,6-diaminopimelate from (S)-tetrahydrodipicolinate (succinylase route): step 3/3.</text>
</comment>
<dbReference type="Pfam" id="PF07687">
    <property type="entry name" value="M20_dimer"/>
    <property type="match status" value="1"/>
</dbReference>
<comment type="similarity">
    <text evidence="4">Belongs to the peptidase M20A family.</text>
</comment>
<keyword evidence="8" id="KW-0378">Hydrolase</keyword>
<dbReference type="GO" id="GO:0009014">
    <property type="term" value="F:succinyl-diaminopimelate desuccinylase activity"/>
    <property type="evidence" value="ECO:0007669"/>
    <property type="project" value="UniProtKB-EC"/>
</dbReference>
<dbReference type="SUPFAM" id="SSF55031">
    <property type="entry name" value="Bacterial exopeptidase dimerisation domain"/>
    <property type="match status" value="1"/>
</dbReference>
<evidence type="ECO:0000256" key="7">
    <source>
        <dbReference type="ARBA" id="ARBA00022723"/>
    </source>
</evidence>
<evidence type="ECO:0000256" key="1">
    <source>
        <dbReference type="ARBA" id="ARBA00001941"/>
    </source>
</evidence>
<dbReference type="OrthoDB" id="7055905at2"/>
<dbReference type="Pfam" id="PF01546">
    <property type="entry name" value="Peptidase_M20"/>
    <property type="match status" value="1"/>
</dbReference>
<dbReference type="RefSeq" id="WP_090479652.1">
    <property type="nucleotide sequence ID" value="NZ_LT629710.1"/>
</dbReference>
<protein>
    <recommendedName>
        <fullName evidence="6">Probable succinyl-diaminopimelate desuccinylase</fullName>
        <ecNumber evidence="5">3.5.1.18</ecNumber>
    </recommendedName>
</protein>
<dbReference type="SUPFAM" id="SSF53187">
    <property type="entry name" value="Zn-dependent exopeptidases"/>
    <property type="match status" value="1"/>
</dbReference>
<evidence type="ECO:0000256" key="10">
    <source>
        <dbReference type="ARBA" id="ARBA00023285"/>
    </source>
</evidence>
<evidence type="ECO:0000256" key="8">
    <source>
        <dbReference type="ARBA" id="ARBA00022801"/>
    </source>
</evidence>
<evidence type="ECO:0000256" key="2">
    <source>
        <dbReference type="ARBA" id="ARBA00001947"/>
    </source>
</evidence>
<evidence type="ECO:0000256" key="6">
    <source>
        <dbReference type="ARBA" id="ARBA00016853"/>
    </source>
</evidence>
<dbReference type="AlphaFoldDB" id="A0A1H0SET9"/>
<dbReference type="Gene3D" id="3.30.70.360">
    <property type="match status" value="1"/>
</dbReference>
<comment type="catalytic activity">
    <reaction evidence="11">
        <text>N-succinyl-(2S,6S)-2,6-diaminopimelate + H2O = (2S,6S)-2,6-diaminopimelate + succinate</text>
        <dbReference type="Rhea" id="RHEA:22608"/>
        <dbReference type="ChEBI" id="CHEBI:15377"/>
        <dbReference type="ChEBI" id="CHEBI:30031"/>
        <dbReference type="ChEBI" id="CHEBI:57609"/>
        <dbReference type="ChEBI" id="CHEBI:58087"/>
        <dbReference type="EC" id="3.5.1.18"/>
    </reaction>
</comment>
<dbReference type="Gene3D" id="3.40.630.10">
    <property type="entry name" value="Zn peptidases"/>
    <property type="match status" value="1"/>
</dbReference>
<evidence type="ECO:0000256" key="5">
    <source>
        <dbReference type="ARBA" id="ARBA00011921"/>
    </source>
</evidence>
<dbReference type="STRING" id="1090615.SAMN04515671_4056"/>
<proteinExistence type="inferred from homology"/>
<gene>
    <name evidence="13" type="ORF">SAMN04515671_4056</name>
</gene>
<dbReference type="PROSITE" id="PS00759">
    <property type="entry name" value="ARGE_DAPE_CPG2_2"/>
    <property type="match status" value="1"/>
</dbReference>
<dbReference type="UniPathway" id="UPA00034">
    <property type="reaction ID" value="UER00021"/>
</dbReference>
<evidence type="ECO:0000313" key="13">
    <source>
        <dbReference type="EMBL" id="SDP40029.1"/>
    </source>
</evidence>
<dbReference type="InterPro" id="IPR050072">
    <property type="entry name" value="Peptidase_M20A"/>
</dbReference>
<dbReference type="EMBL" id="LT629710">
    <property type="protein sequence ID" value="SDP40029.1"/>
    <property type="molecule type" value="Genomic_DNA"/>
</dbReference>
<dbReference type="Proteomes" id="UP000198741">
    <property type="component" value="Chromosome I"/>
</dbReference>
<comment type="cofactor">
    <cofactor evidence="1">
        <name>Co(2+)</name>
        <dbReference type="ChEBI" id="CHEBI:48828"/>
    </cofactor>
</comment>
<dbReference type="CDD" id="cd08659">
    <property type="entry name" value="M20_ArgE_DapE-like"/>
    <property type="match status" value="1"/>
</dbReference>
<evidence type="ECO:0000256" key="11">
    <source>
        <dbReference type="ARBA" id="ARBA00051301"/>
    </source>
</evidence>
<dbReference type="GO" id="GO:0046872">
    <property type="term" value="F:metal ion binding"/>
    <property type="evidence" value="ECO:0007669"/>
    <property type="project" value="UniProtKB-KW"/>
</dbReference>
<evidence type="ECO:0000256" key="9">
    <source>
        <dbReference type="ARBA" id="ARBA00022833"/>
    </source>
</evidence>
<reference evidence="13 14" key="1">
    <citation type="submission" date="2016-10" db="EMBL/GenBank/DDBJ databases">
        <authorList>
            <person name="de Groot N.N."/>
        </authorList>
    </citation>
    <scope>NUCLEOTIDE SEQUENCE [LARGE SCALE GENOMIC DNA]</scope>
    <source>
        <strain evidence="14">P4-7,KCTC 19426,CECT 7604</strain>
    </source>
</reference>
<evidence type="ECO:0000256" key="4">
    <source>
        <dbReference type="ARBA" id="ARBA00006247"/>
    </source>
</evidence>
<accession>A0A1H0SET9</accession>
<sequence>MTRAFDVDAVVALAQALVRLPTAVAPGVEEVETAAAALLADTMRGFGWAVTVDDVECGRPNVVAVIDGTGPGRTLMFEGHVDVVTPGEVDSWSFPPYSGDVVDGRLLGRGSADMKAGVAAMIHAARAVQQQGFPGRIIVGILADEEGMMLGAKDFARSDLAGSGIDGVIVCEPEGGEVCAVAKGAIRMRVDLQGVMAHGAMPHQGRNSLPALGSLLMGLSELERQISESVGSHPHLGNFYLTPTVLAAGDPSQVNVIPASASVWLDIRTIPGVGHQGLLHLITRLAEQIADDAGLTVAITVIDDRPPVNTPETADVVRALVLAHETVTGRPAVLGGVPGTTDGTILTRDAGLETVVYGPGGKWIAHTKDEFVAVEDILTCTEVYIEAALRFLDAPRPN</sequence>
<keyword evidence="9" id="KW-0862">Zinc</keyword>
<keyword evidence="7" id="KW-0479">Metal-binding</keyword>
<keyword evidence="10" id="KW-0170">Cobalt</keyword>
<dbReference type="InterPro" id="IPR011650">
    <property type="entry name" value="Peptidase_M20_dimer"/>
</dbReference>
<organism evidence="13 14">
    <name type="scientific">Nakamurella panacisegetis</name>
    <dbReference type="NCBI Taxonomy" id="1090615"/>
    <lineage>
        <taxon>Bacteria</taxon>
        <taxon>Bacillati</taxon>
        <taxon>Actinomycetota</taxon>
        <taxon>Actinomycetes</taxon>
        <taxon>Nakamurellales</taxon>
        <taxon>Nakamurellaceae</taxon>
        <taxon>Nakamurella</taxon>
    </lineage>
</organism>
<name>A0A1H0SET9_9ACTN</name>
<dbReference type="PROSITE" id="PS00758">
    <property type="entry name" value="ARGE_DAPE_CPG2_1"/>
    <property type="match status" value="1"/>
</dbReference>
<evidence type="ECO:0000259" key="12">
    <source>
        <dbReference type="Pfam" id="PF07687"/>
    </source>
</evidence>
<dbReference type="InterPro" id="IPR036264">
    <property type="entry name" value="Bact_exopeptidase_dim_dom"/>
</dbReference>
<dbReference type="EC" id="3.5.1.18" evidence="5"/>